<keyword evidence="1" id="KW-0472">Membrane</keyword>
<keyword evidence="1" id="KW-1133">Transmembrane helix</keyword>
<accession>A0A327SF11</accession>
<reference evidence="2 3" key="1">
    <citation type="submission" date="2018-06" db="EMBL/GenBank/DDBJ databases">
        <title>Genomic Encyclopedia of Archaeal and Bacterial Type Strains, Phase II (KMG-II): from individual species to whole genera.</title>
        <authorList>
            <person name="Goeker M."/>
        </authorList>
    </citation>
    <scope>NUCLEOTIDE SEQUENCE [LARGE SCALE GENOMIC DNA]</scope>
    <source>
        <strain evidence="2 3">DSM 12408</strain>
    </source>
</reference>
<name>A0A327SF11_9FLAO</name>
<organism evidence="2 3">
    <name type="scientific">Gelidibacter algens</name>
    <dbReference type="NCBI Taxonomy" id="49280"/>
    <lineage>
        <taxon>Bacteria</taxon>
        <taxon>Pseudomonadati</taxon>
        <taxon>Bacteroidota</taxon>
        <taxon>Flavobacteriia</taxon>
        <taxon>Flavobacteriales</taxon>
        <taxon>Flavobacteriaceae</taxon>
        <taxon>Gelidibacter</taxon>
    </lineage>
</organism>
<sequence length="42" mass="4634">MKDKIEKVSSAFELKDKNKPKIYTLLFGLILGAAIGATAFYV</sequence>
<gene>
    <name evidence="2" type="ORF">LX77_00178</name>
</gene>
<dbReference type="RefSeq" id="WP_262510693.1">
    <property type="nucleotide sequence ID" value="NZ_LZRN01000045.1"/>
</dbReference>
<comment type="caution">
    <text evidence="2">The sequence shown here is derived from an EMBL/GenBank/DDBJ whole genome shotgun (WGS) entry which is preliminary data.</text>
</comment>
<dbReference type="EMBL" id="QLLQ01000001">
    <property type="protein sequence ID" value="RAJ27606.1"/>
    <property type="molecule type" value="Genomic_DNA"/>
</dbReference>
<protein>
    <submittedName>
        <fullName evidence="2">Uncharacterized protein</fullName>
    </submittedName>
</protein>
<proteinExistence type="predicted"/>
<evidence type="ECO:0000313" key="2">
    <source>
        <dbReference type="EMBL" id="RAJ27606.1"/>
    </source>
</evidence>
<evidence type="ECO:0000256" key="1">
    <source>
        <dbReference type="SAM" id="Phobius"/>
    </source>
</evidence>
<dbReference type="AlphaFoldDB" id="A0A327SF11"/>
<dbReference type="Proteomes" id="UP000248987">
    <property type="component" value="Unassembled WGS sequence"/>
</dbReference>
<feature type="transmembrane region" description="Helical" evidence="1">
    <location>
        <begin position="21"/>
        <end position="41"/>
    </location>
</feature>
<keyword evidence="1" id="KW-0812">Transmembrane</keyword>
<evidence type="ECO:0000313" key="3">
    <source>
        <dbReference type="Proteomes" id="UP000248987"/>
    </source>
</evidence>
<keyword evidence="3" id="KW-1185">Reference proteome</keyword>